<keyword evidence="1" id="KW-0472">Membrane</keyword>
<keyword evidence="4" id="KW-1185">Reference proteome</keyword>
<evidence type="ECO:0000259" key="2">
    <source>
        <dbReference type="Pfam" id="PF20249"/>
    </source>
</evidence>
<dbReference type="EMBL" id="JMIB01000003">
    <property type="protein sequence ID" value="KDM93296.1"/>
    <property type="molecule type" value="Genomic_DNA"/>
</dbReference>
<comment type="caution">
    <text evidence="3">The sequence shown here is derived from an EMBL/GenBank/DDBJ whole genome shotgun (WGS) entry which is preliminary data.</text>
</comment>
<gene>
    <name evidence="3" type="ORF">EA58_01415</name>
</gene>
<evidence type="ECO:0000256" key="1">
    <source>
        <dbReference type="SAM" id="Phobius"/>
    </source>
</evidence>
<sequence>MADDNFPYPPEHSMYWEDNQFTYEQAKALYEQGEVPFSHSHDLNANGGEALTQPPKNSMMWEDEKVEHTVFEQRAPLKKRKKRQKKPVFRCHLFPVRYALDENDDAGQPKHGLPEGWRGKGFFFGQSIEPYAYTLRQLRDGWLYVYNETDKKLDEYELSGVTLTPYALEDYDFPLLSPKDGPTERGKPGASQPFLTCNSDASLRIVWSKQRWSWPMFYQFATDPSLRFNARHLQISRLVTHSSPHIADIEMLDQVADIDYKGGGEIERFSGLVHTKMPAVDDKEKEVLEVKPIASAAEIINAIPENETGYFVAINDPLSDLNEMGVRFSVATAIWHDFLEDQGIKNQMMESALQMTATGIPEGLNIRYPVLIDDMPKDEQLEIYQEICKLYELRKNYEDTLRVGTEKSENLARQLAIDLWKSEECFREKHGSISYSKYYADWEKLSKNRRMIHVDKLIKDKCKYLQEEDILINLVETHRNTAIAMAKAFGKYPIKGYADIYSQEGQRYLLGVHRELYIPLVHSRLTESQVEWLANEFKKPTTIFPLFVSAFSSDIYDIYALYDESCGDLELAANTDLLKEGSGATPVKDFVISYAAVLAFITDPGTQEHPKFKNFAKPLAKAYESFAEVISEPLKLGATKSVSAIAHSLGATLGVIGGTKGARYLIRAGVFGETLATSSETHVKEEYTKQEKAWTKKRQELESNINKNKRFYENQILNENESWSKIVKRGMGLNYDAETEAMYDAKQKANKYSSELDEHIKNKPSKMRVFASHISEEATNYVKKNLLDATKNSGKLIASSGVDLLVIFVTLKDYVEYSDGLKTNNVDTLEESLGSLQRLSYSVNSLAALFQAKAWTNFDVNNLSRQFTYNQLKSAGRIIGNRAQAGLRFARLTIIAATAGVIATSVESILTIEAFLKSENEVKTLNGIKVGLLSVQTLIGLIQIFGLSQGAVASVFNPWILCIFAFTNTAIMIVNALIDFFDRNEYQKWLATSEWGIDANIKWTKTLDLTELQNLYIEAILKLKKMHLKPIVYAQPDYDVVYNYSNTYPVAAPTQIMKGVTINMVLPIEKSRKILKLMISEPDKDETRTIMTNNLGLWLSENGKKFLEIEPQDLDKPVFQFYIPLSNKHRDVSFSIQYSDPNKSNDKEDFIYHYSFMVRDKNLTPSLLSEDEIIEKYKNNFSFLPQANVLIEG</sequence>
<dbReference type="Pfam" id="PF20249">
    <property type="entry name" value="VasX_N"/>
    <property type="match status" value="1"/>
</dbReference>
<keyword evidence="1" id="KW-0812">Transmembrane</keyword>
<dbReference type="CDD" id="cd20708">
    <property type="entry name" value="MIX_IV"/>
    <property type="match status" value="1"/>
</dbReference>
<proteinExistence type="predicted"/>
<accession>A0A066RW27</accession>
<dbReference type="STRING" id="1654360.EA58_01415"/>
<reference evidence="3 4" key="1">
    <citation type="submission" date="2014-04" db="EMBL/GenBank/DDBJ databases">
        <title>Draft genome sequence of Photobacterium halotolerans S2753: a solonamide, ngercheumicin and holomycin producer.</title>
        <authorList>
            <person name="Machado H.R."/>
            <person name="Gram L."/>
        </authorList>
    </citation>
    <scope>NUCLEOTIDE SEQUENCE [LARGE SCALE GENOMIC DNA]</scope>
    <source>
        <strain evidence="3 4">S2753</strain>
    </source>
</reference>
<dbReference type="Proteomes" id="UP000027192">
    <property type="component" value="Unassembled WGS sequence"/>
</dbReference>
<feature type="domain" description="Toxin VasX N-terminal region" evidence="2">
    <location>
        <begin position="92"/>
        <end position="227"/>
    </location>
</feature>
<feature type="transmembrane region" description="Helical" evidence="1">
    <location>
        <begin position="892"/>
        <end position="916"/>
    </location>
</feature>
<evidence type="ECO:0000313" key="3">
    <source>
        <dbReference type="EMBL" id="KDM93296.1"/>
    </source>
</evidence>
<dbReference type="OrthoDB" id="6339631at2"/>
<dbReference type="AlphaFoldDB" id="A0A066RW27"/>
<feature type="transmembrane region" description="Helical" evidence="1">
    <location>
        <begin position="928"/>
        <end position="946"/>
    </location>
</feature>
<evidence type="ECO:0000313" key="4">
    <source>
        <dbReference type="Proteomes" id="UP000027192"/>
    </source>
</evidence>
<protein>
    <recommendedName>
        <fullName evidence="2">Toxin VasX N-terminal region domain-containing protein</fullName>
    </recommendedName>
</protein>
<dbReference type="InterPro" id="IPR046864">
    <property type="entry name" value="VasX_N"/>
</dbReference>
<name>A0A066RW27_9GAMM</name>
<organism evidence="3 4">
    <name type="scientific">Photobacterium galatheae</name>
    <dbReference type="NCBI Taxonomy" id="1654360"/>
    <lineage>
        <taxon>Bacteria</taxon>
        <taxon>Pseudomonadati</taxon>
        <taxon>Pseudomonadota</taxon>
        <taxon>Gammaproteobacteria</taxon>
        <taxon>Vibrionales</taxon>
        <taxon>Vibrionaceae</taxon>
        <taxon>Photobacterium</taxon>
    </lineage>
</organism>
<dbReference type="RefSeq" id="WP_152547903.1">
    <property type="nucleotide sequence ID" value="NZ_JAGSGC010000011.1"/>
</dbReference>
<keyword evidence="1" id="KW-1133">Transmembrane helix</keyword>
<feature type="transmembrane region" description="Helical" evidence="1">
    <location>
        <begin position="958"/>
        <end position="978"/>
    </location>
</feature>